<protein>
    <recommendedName>
        <fullName evidence="3">Lipoprotein</fullName>
    </recommendedName>
</protein>
<organism evidence="1 2">
    <name type="scientific">Siminovitchia fordii</name>
    <dbReference type="NCBI Taxonomy" id="254759"/>
    <lineage>
        <taxon>Bacteria</taxon>
        <taxon>Bacillati</taxon>
        <taxon>Bacillota</taxon>
        <taxon>Bacilli</taxon>
        <taxon>Bacillales</taxon>
        <taxon>Bacillaceae</taxon>
        <taxon>Siminovitchia</taxon>
    </lineage>
</organism>
<evidence type="ECO:0000313" key="2">
    <source>
        <dbReference type="Proteomes" id="UP000680279"/>
    </source>
</evidence>
<dbReference type="Proteomes" id="UP000680279">
    <property type="component" value="Unassembled WGS sequence"/>
</dbReference>
<evidence type="ECO:0000313" key="1">
    <source>
        <dbReference type="EMBL" id="GIN21170.1"/>
    </source>
</evidence>
<proteinExistence type="predicted"/>
<dbReference type="RefSeq" id="WP_212963039.1">
    <property type="nucleotide sequence ID" value="NZ_BOQT01000007.1"/>
</dbReference>
<evidence type="ECO:0008006" key="3">
    <source>
        <dbReference type="Google" id="ProtNLM"/>
    </source>
</evidence>
<accession>A0ABQ4K815</accession>
<comment type="caution">
    <text evidence="1">The sequence shown here is derived from an EMBL/GenBank/DDBJ whole genome shotgun (WGS) entry which is preliminary data.</text>
</comment>
<name>A0ABQ4K815_9BACI</name>
<dbReference type="EMBL" id="BOQT01000007">
    <property type="protein sequence ID" value="GIN21170.1"/>
    <property type="molecule type" value="Genomic_DNA"/>
</dbReference>
<reference evidence="1 2" key="1">
    <citation type="submission" date="2021-03" db="EMBL/GenBank/DDBJ databases">
        <title>Antimicrobial resistance genes in bacteria isolated from Japanese honey, and their potential for conferring macrolide and lincosamide resistance in the American foulbrood pathogen Paenibacillus larvae.</title>
        <authorList>
            <person name="Okamoto M."/>
            <person name="Kumagai M."/>
            <person name="Kanamori H."/>
            <person name="Takamatsu D."/>
        </authorList>
    </citation>
    <scope>NUCLEOTIDE SEQUENCE [LARGE SCALE GENOMIC DNA]</scope>
    <source>
        <strain evidence="1 2">J1TS3</strain>
    </source>
</reference>
<gene>
    <name evidence="1" type="ORF">J1TS3_23040</name>
</gene>
<keyword evidence="2" id="KW-1185">Reference proteome</keyword>
<sequence>MKKGTILLIMAIISFTFYTSNTNAKLTEKVVIQTITKDFIKSHKIQVDGYSYISNMEIAPDKDNLNTEQKSLSNILTNIAKSQIGGDWSPIFYLDKEHNKGYVLEKKLSGANNLYVLSFNDNQSWIITNKIAKKGTDIVELGILESAD</sequence>